<accession>A0ABW1TYU3</accession>
<protein>
    <submittedName>
        <fullName evidence="1">Ferredoxin</fullName>
    </submittedName>
</protein>
<dbReference type="SUPFAM" id="SSF54862">
    <property type="entry name" value="4Fe-4S ferredoxins"/>
    <property type="match status" value="1"/>
</dbReference>
<dbReference type="Pfam" id="PF13370">
    <property type="entry name" value="Fer4_13"/>
    <property type="match status" value="1"/>
</dbReference>
<reference evidence="2" key="1">
    <citation type="journal article" date="2019" name="Int. J. Syst. Evol. Microbiol.">
        <title>The Global Catalogue of Microorganisms (GCM) 10K type strain sequencing project: providing services to taxonomists for standard genome sequencing and annotation.</title>
        <authorList>
            <consortium name="The Broad Institute Genomics Platform"/>
            <consortium name="The Broad Institute Genome Sequencing Center for Infectious Disease"/>
            <person name="Wu L."/>
            <person name="Ma J."/>
        </authorList>
    </citation>
    <scope>NUCLEOTIDE SEQUENCE [LARGE SCALE GENOMIC DNA]</scope>
    <source>
        <strain evidence="2">CCUG 39402</strain>
    </source>
</reference>
<evidence type="ECO:0000313" key="2">
    <source>
        <dbReference type="Proteomes" id="UP001596270"/>
    </source>
</evidence>
<dbReference type="EMBL" id="JBHSRS010000080">
    <property type="protein sequence ID" value="MFC6282804.1"/>
    <property type="molecule type" value="Genomic_DNA"/>
</dbReference>
<name>A0ABW1TYU3_9BURK</name>
<sequence length="74" mass="8472">MTEQKWTVTVDPEICDGYGVCQRIEKSIFQPAEDDDVVRIVSQPETPEMLERVKLAVRRCPKLALKLLPRDSAE</sequence>
<organism evidence="1 2">
    <name type="scientific">Polaromonas aquatica</name>
    <dbReference type="NCBI Taxonomy" id="332657"/>
    <lineage>
        <taxon>Bacteria</taxon>
        <taxon>Pseudomonadati</taxon>
        <taxon>Pseudomonadota</taxon>
        <taxon>Betaproteobacteria</taxon>
        <taxon>Burkholderiales</taxon>
        <taxon>Comamonadaceae</taxon>
        <taxon>Polaromonas</taxon>
    </lineage>
</organism>
<dbReference type="Proteomes" id="UP001596270">
    <property type="component" value="Unassembled WGS sequence"/>
</dbReference>
<dbReference type="Gene3D" id="3.30.70.20">
    <property type="match status" value="1"/>
</dbReference>
<dbReference type="RefSeq" id="WP_092007594.1">
    <property type="nucleotide sequence ID" value="NZ_JBHSRS010000080.1"/>
</dbReference>
<gene>
    <name evidence="1" type="ORF">ACFQND_16385</name>
</gene>
<evidence type="ECO:0000313" key="1">
    <source>
        <dbReference type="EMBL" id="MFC6282804.1"/>
    </source>
</evidence>
<comment type="caution">
    <text evidence="1">The sequence shown here is derived from an EMBL/GenBank/DDBJ whole genome shotgun (WGS) entry which is preliminary data.</text>
</comment>
<keyword evidence="2" id="KW-1185">Reference proteome</keyword>
<proteinExistence type="predicted"/>